<dbReference type="Proteomes" id="UP001230188">
    <property type="component" value="Unassembled WGS sequence"/>
</dbReference>
<evidence type="ECO:0000313" key="8">
    <source>
        <dbReference type="EMBL" id="KAJ8599672.1"/>
    </source>
</evidence>
<gene>
    <name evidence="8" type="ORF">CTAYLR_004716</name>
</gene>
<keyword evidence="3 5" id="KW-0863">Zinc-finger</keyword>
<keyword evidence="1 5" id="KW-0479">Metal-binding</keyword>
<dbReference type="GO" id="GO:0003729">
    <property type="term" value="F:mRNA binding"/>
    <property type="evidence" value="ECO:0007669"/>
    <property type="project" value="InterPro"/>
</dbReference>
<evidence type="ECO:0000259" key="7">
    <source>
        <dbReference type="PROSITE" id="PS50103"/>
    </source>
</evidence>
<organism evidence="8 9">
    <name type="scientific">Chrysophaeum taylorii</name>
    <dbReference type="NCBI Taxonomy" id="2483200"/>
    <lineage>
        <taxon>Eukaryota</taxon>
        <taxon>Sar</taxon>
        <taxon>Stramenopiles</taxon>
        <taxon>Ochrophyta</taxon>
        <taxon>Pelagophyceae</taxon>
        <taxon>Pelagomonadales</taxon>
        <taxon>Pelagomonadaceae</taxon>
        <taxon>Chrysophaeum</taxon>
    </lineage>
</organism>
<dbReference type="Gene3D" id="4.10.1000.10">
    <property type="entry name" value="Zinc finger, CCCH-type"/>
    <property type="match status" value="3"/>
</dbReference>
<dbReference type="EMBL" id="JAQMWT010000548">
    <property type="protein sequence ID" value="KAJ8599672.1"/>
    <property type="molecule type" value="Genomic_DNA"/>
</dbReference>
<dbReference type="SMART" id="SM00356">
    <property type="entry name" value="ZnF_C3H1"/>
    <property type="match status" value="3"/>
</dbReference>
<feature type="zinc finger region" description="C3H1-type" evidence="5">
    <location>
        <begin position="251"/>
        <end position="281"/>
    </location>
</feature>
<dbReference type="InterPro" id="IPR000571">
    <property type="entry name" value="Znf_CCCH"/>
</dbReference>
<dbReference type="InterPro" id="IPR045877">
    <property type="entry name" value="ZFP36-like"/>
</dbReference>
<feature type="compositionally biased region" description="Low complexity" evidence="6">
    <location>
        <begin position="120"/>
        <end position="129"/>
    </location>
</feature>
<evidence type="ECO:0000256" key="2">
    <source>
        <dbReference type="ARBA" id="ARBA00022737"/>
    </source>
</evidence>
<evidence type="ECO:0000256" key="6">
    <source>
        <dbReference type="SAM" id="MobiDB-lite"/>
    </source>
</evidence>
<evidence type="ECO:0000313" key="9">
    <source>
        <dbReference type="Proteomes" id="UP001230188"/>
    </source>
</evidence>
<evidence type="ECO:0000256" key="1">
    <source>
        <dbReference type="ARBA" id="ARBA00022723"/>
    </source>
</evidence>
<dbReference type="PANTHER" id="PTHR12547:SF18">
    <property type="entry name" value="PROTEIN TIS11"/>
    <property type="match status" value="1"/>
</dbReference>
<evidence type="ECO:0000256" key="3">
    <source>
        <dbReference type="ARBA" id="ARBA00022771"/>
    </source>
</evidence>
<feature type="region of interest" description="Disordered" evidence="6">
    <location>
        <begin position="101"/>
        <end position="129"/>
    </location>
</feature>
<sequence length="521" mass="58156">MQPNGGLPEEEQQQQQQMTAAMARRQKLYKTQMCRHILATGTCAHGAYCHFAHSEDELRPARRASEGEPYPIPGLGLSPTEAVQQATWTYVPFGDDPAYGPVSPYGTDAAQQPREQNRHTTTTTTTTTTLPTPEQQIAMQAHYAQLRYKTRMCRHVARGGRCPRGTSCGFAHSESELRRPPNLETMVSAIQTFGAGLGAQQQQSPASPTQQQQQSTWGGQRIALTPWPQPQPMIVGGSPAKNGRRGPRQSMFKTRLCRYAEVGAPEQCPRGEACTFAHSETELRAVPRRHQPRPLTDCTARWKGAIFAARKNRAGLEALRDSLLRQYRGRRLRSPPTAPPPVMSAFVTDQNDDDEDPASAMQSAFETGILLEPHLSEDERPPFPPGAEARESTQVRYLCLEIECCYSEELRRRADANAQHRNWLLMARYLAAAVDLLQAALQGVEPWHSALVTTPQDVPLPDFHDRVQLSAVLTVLALVRDHTRHARDEAISRCESVVEEQREDAREGLEALDVLQQLHFE</sequence>
<dbReference type="GO" id="GO:0008270">
    <property type="term" value="F:zinc ion binding"/>
    <property type="evidence" value="ECO:0007669"/>
    <property type="project" value="UniProtKB-KW"/>
</dbReference>
<feature type="zinc finger region" description="C3H1-type" evidence="5">
    <location>
        <begin position="147"/>
        <end position="175"/>
    </location>
</feature>
<dbReference type="PANTHER" id="PTHR12547">
    <property type="entry name" value="CCCH ZINC FINGER/TIS11-RELATED"/>
    <property type="match status" value="1"/>
</dbReference>
<dbReference type="InterPro" id="IPR036855">
    <property type="entry name" value="Znf_CCCH_sf"/>
</dbReference>
<feature type="region of interest" description="Disordered" evidence="6">
    <location>
        <begin position="197"/>
        <end position="248"/>
    </location>
</feature>
<feature type="domain" description="C3H1-type" evidence="7">
    <location>
        <begin position="147"/>
        <end position="175"/>
    </location>
</feature>
<proteinExistence type="predicted"/>
<keyword evidence="9" id="KW-1185">Reference proteome</keyword>
<keyword evidence="2" id="KW-0677">Repeat</keyword>
<feature type="domain" description="C3H1-type" evidence="7">
    <location>
        <begin position="28"/>
        <end position="56"/>
    </location>
</feature>
<accession>A0AAD7U7G1</accession>
<feature type="compositionally biased region" description="Low complexity" evidence="6">
    <location>
        <begin position="197"/>
        <end position="220"/>
    </location>
</feature>
<reference evidence="8" key="1">
    <citation type="submission" date="2023-01" db="EMBL/GenBank/DDBJ databases">
        <title>Metagenome sequencing of chrysophaentin producing Chrysophaeum taylorii.</title>
        <authorList>
            <person name="Davison J."/>
            <person name="Bewley C."/>
        </authorList>
    </citation>
    <scope>NUCLEOTIDE SEQUENCE</scope>
    <source>
        <strain evidence="8">NIES-1699</strain>
    </source>
</reference>
<evidence type="ECO:0000256" key="4">
    <source>
        <dbReference type="ARBA" id="ARBA00022833"/>
    </source>
</evidence>
<protein>
    <recommendedName>
        <fullName evidence="7">C3H1-type domain-containing protein</fullName>
    </recommendedName>
</protein>
<dbReference type="AlphaFoldDB" id="A0AAD7U7G1"/>
<name>A0AAD7U7G1_9STRA</name>
<dbReference type="Pfam" id="PF00642">
    <property type="entry name" value="zf-CCCH"/>
    <property type="match status" value="3"/>
</dbReference>
<feature type="region of interest" description="Disordered" evidence="6">
    <location>
        <begin position="1"/>
        <end position="22"/>
    </location>
</feature>
<dbReference type="SUPFAM" id="SSF90229">
    <property type="entry name" value="CCCH zinc finger"/>
    <property type="match status" value="3"/>
</dbReference>
<keyword evidence="4 5" id="KW-0862">Zinc</keyword>
<dbReference type="PROSITE" id="PS50103">
    <property type="entry name" value="ZF_C3H1"/>
    <property type="match status" value="3"/>
</dbReference>
<evidence type="ECO:0000256" key="5">
    <source>
        <dbReference type="PROSITE-ProRule" id="PRU00723"/>
    </source>
</evidence>
<comment type="caution">
    <text evidence="8">The sequence shown here is derived from an EMBL/GenBank/DDBJ whole genome shotgun (WGS) entry which is preliminary data.</text>
</comment>
<feature type="domain" description="C3H1-type" evidence="7">
    <location>
        <begin position="251"/>
        <end position="281"/>
    </location>
</feature>
<feature type="zinc finger region" description="C3H1-type" evidence="5">
    <location>
        <begin position="28"/>
        <end position="56"/>
    </location>
</feature>